<accession>A0A9P7JZT4</accession>
<gene>
    <name evidence="1" type="ORF">F5147DRAFT_647826</name>
</gene>
<keyword evidence="2" id="KW-1185">Reference proteome</keyword>
<sequence length="245" mass="27284">MTSNRTPDQPGPEVLDMGFPHLLDHPASNSVNVIPLKDSLLDMGFDTLPVQHEHPDQMPLDMGFGINPVDYVPDRSVDIEPEDRPLDMGFGIHLVHNFPDQSLDIGPDDMHLDMGFETPDLVYLSSDWSLNQLEPIGFVIQRAVGDLRLATHWLEMQRAHGTMSPEEASWPVWWMERNLPPIEIRQLCPAVTLASSLGCKDTLVDDIRHTPAGVSAPHFHSALSVHVLSMSAISVVLAYGFRMLT</sequence>
<organism evidence="1 2">
    <name type="scientific">Suillus discolor</name>
    <dbReference type="NCBI Taxonomy" id="1912936"/>
    <lineage>
        <taxon>Eukaryota</taxon>
        <taxon>Fungi</taxon>
        <taxon>Dikarya</taxon>
        <taxon>Basidiomycota</taxon>
        <taxon>Agaricomycotina</taxon>
        <taxon>Agaricomycetes</taxon>
        <taxon>Agaricomycetidae</taxon>
        <taxon>Boletales</taxon>
        <taxon>Suillineae</taxon>
        <taxon>Suillaceae</taxon>
        <taxon>Suillus</taxon>
    </lineage>
</organism>
<evidence type="ECO:0000313" key="1">
    <source>
        <dbReference type="EMBL" id="KAG2118672.1"/>
    </source>
</evidence>
<reference evidence="1" key="1">
    <citation type="journal article" date="2020" name="New Phytol.">
        <title>Comparative genomics reveals dynamic genome evolution in host specialist ectomycorrhizal fungi.</title>
        <authorList>
            <person name="Lofgren L.A."/>
            <person name="Nguyen N.H."/>
            <person name="Vilgalys R."/>
            <person name="Ruytinx J."/>
            <person name="Liao H.L."/>
            <person name="Branco S."/>
            <person name="Kuo A."/>
            <person name="LaButti K."/>
            <person name="Lipzen A."/>
            <person name="Andreopoulos W."/>
            <person name="Pangilinan J."/>
            <person name="Riley R."/>
            <person name="Hundley H."/>
            <person name="Na H."/>
            <person name="Barry K."/>
            <person name="Grigoriev I.V."/>
            <person name="Stajich J.E."/>
            <person name="Kennedy P.G."/>
        </authorList>
    </citation>
    <scope>NUCLEOTIDE SEQUENCE</scope>
    <source>
        <strain evidence="1">FC423</strain>
    </source>
</reference>
<dbReference type="EMBL" id="JABBWM010000003">
    <property type="protein sequence ID" value="KAG2118672.1"/>
    <property type="molecule type" value="Genomic_DNA"/>
</dbReference>
<comment type="caution">
    <text evidence="1">The sequence shown here is derived from an EMBL/GenBank/DDBJ whole genome shotgun (WGS) entry which is preliminary data.</text>
</comment>
<dbReference type="AlphaFoldDB" id="A0A9P7JZT4"/>
<evidence type="ECO:0000313" key="2">
    <source>
        <dbReference type="Proteomes" id="UP000823399"/>
    </source>
</evidence>
<protein>
    <submittedName>
        <fullName evidence="1">Uncharacterized protein</fullName>
    </submittedName>
</protein>
<dbReference type="OrthoDB" id="2608340at2759"/>
<proteinExistence type="predicted"/>
<dbReference type="RefSeq" id="XP_041298781.1">
    <property type="nucleotide sequence ID" value="XM_041433243.1"/>
</dbReference>
<dbReference type="Proteomes" id="UP000823399">
    <property type="component" value="Unassembled WGS sequence"/>
</dbReference>
<name>A0A9P7JZT4_9AGAM</name>
<dbReference type="GeneID" id="64695502"/>